<accession>A0ABD1I3S1</accession>
<sequence>MVVRASDLDTASILGMSFPSYRGGIIFWADTIGADHIYKNLQKWSELYGNFFKPSRFLEERATRGIPLSAPATTSSTAKARL</sequence>
<protein>
    <submittedName>
        <fullName evidence="4">Peroxisomal fatty acid beta-oxidation multifunctional protein AIM1-like</fullName>
    </submittedName>
</protein>
<dbReference type="PANTHER" id="PTHR23309:SF49">
    <property type="entry name" value="PEROXISOMAL BIFUNCTIONAL ENZYME"/>
    <property type="match status" value="1"/>
</dbReference>
<evidence type="ECO:0000256" key="1">
    <source>
        <dbReference type="ARBA" id="ARBA00023235"/>
    </source>
</evidence>
<comment type="caution">
    <text evidence="4">The sequence shown here is derived from an EMBL/GenBank/DDBJ whole genome shotgun (WGS) entry which is preliminary data.</text>
</comment>
<dbReference type="PANTHER" id="PTHR23309">
    <property type="entry name" value="3-HYDROXYACYL-COA DEHYROGENASE"/>
    <property type="match status" value="1"/>
</dbReference>
<keyword evidence="5" id="KW-1185">Reference proteome</keyword>
<dbReference type="Gene3D" id="1.10.1040.10">
    <property type="entry name" value="N-(1-d-carboxylethyl)-l-norvaline Dehydrogenase, domain 2"/>
    <property type="match status" value="1"/>
</dbReference>
<dbReference type="InterPro" id="IPR008927">
    <property type="entry name" value="6-PGluconate_DH-like_C_sf"/>
</dbReference>
<evidence type="ECO:0000313" key="5">
    <source>
        <dbReference type="Proteomes" id="UP001567538"/>
    </source>
</evidence>
<gene>
    <name evidence="4" type="ORF">AAHA92_05855</name>
</gene>
<dbReference type="GO" id="GO:0016853">
    <property type="term" value="F:isomerase activity"/>
    <property type="evidence" value="ECO:0007669"/>
    <property type="project" value="UniProtKB-KW"/>
</dbReference>
<keyword evidence="2" id="KW-0456">Lyase</keyword>
<dbReference type="EMBL" id="JBEAFC010000003">
    <property type="protein sequence ID" value="KAL1563383.1"/>
    <property type="molecule type" value="Genomic_DNA"/>
</dbReference>
<evidence type="ECO:0000313" key="4">
    <source>
        <dbReference type="EMBL" id="KAL1563383.1"/>
    </source>
</evidence>
<dbReference type="AlphaFoldDB" id="A0ABD1I3S1"/>
<organism evidence="4 5">
    <name type="scientific">Salvia divinorum</name>
    <name type="common">Maria pastora</name>
    <name type="synonym">Diviner's sage</name>
    <dbReference type="NCBI Taxonomy" id="28513"/>
    <lineage>
        <taxon>Eukaryota</taxon>
        <taxon>Viridiplantae</taxon>
        <taxon>Streptophyta</taxon>
        <taxon>Embryophyta</taxon>
        <taxon>Tracheophyta</taxon>
        <taxon>Spermatophyta</taxon>
        <taxon>Magnoliopsida</taxon>
        <taxon>eudicotyledons</taxon>
        <taxon>Gunneridae</taxon>
        <taxon>Pentapetalae</taxon>
        <taxon>asterids</taxon>
        <taxon>lamiids</taxon>
        <taxon>Lamiales</taxon>
        <taxon>Lamiaceae</taxon>
        <taxon>Nepetoideae</taxon>
        <taxon>Mentheae</taxon>
        <taxon>Salviinae</taxon>
        <taxon>Salvia</taxon>
        <taxon>Salvia subgen. Calosphace</taxon>
    </lineage>
</organism>
<proteinExistence type="predicted"/>
<reference evidence="4 5" key="1">
    <citation type="submission" date="2024-06" db="EMBL/GenBank/DDBJ databases">
        <title>A chromosome level genome sequence of Diviner's sage (Salvia divinorum).</title>
        <authorList>
            <person name="Ford S.A."/>
            <person name="Ro D.-K."/>
            <person name="Ness R.W."/>
            <person name="Phillips M.A."/>
        </authorList>
    </citation>
    <scope>NUCLEOTIDE SEQUENCE [LARGE SCALE GENOMIC DNA]</scope>
    <source>
        <strain evidence="4">SAF-2024a</strain>
        <tissue evidence="4">Leaf</tissue>
    </source>
</reference>
<evidence type="ECO:0000256" key="2">
    <source>
        <dbReference type="ARBA" id="ARBA00023239"/>
    </source>
</evidence>
<keyword evidence="3" id="KW-0511">Multifunctional enzyme</keyword>
<dbReference type="GO" id="GO:0016829">
    <property type="term" value="F:lyase activity"/>
    <property type="evidence" value="ECO:0007669"/>
    <property type="project" value="UniProtKB-KW"/>
</dbReference>
<dbReference type="SUPFAM" id="SSF48179">
    <property type="entry name" value="6-phosphogluconate dehydrogenase C-terminal domain-like"/>
    <property type="match status" value="1"/>
</dbReference>
<name>A0ABD1I3S1_SALDI</name>
<keyword evidence="1" id="KW-0413">Isomerase</keyword>
<dbReference type="Proteomes" id="UP001567538">
    <property type="component" value="Unassembled WGS sequence"/>
</dbReference>
<dbReference type="InterPro" id="IPR013328">
    <property type="entry name" value="6PGD_dom2"/>
</dbReference>
<evidence type="ECO:0000256" key="3">
    <source>
        <dbReference type="ARBA" id="ARBA00023268"/>
    </source>
</evidence>